<gene>
    <name evidence="2" type="ORF">SSCH_1390018</name>
</gene>
<dbReference type="Gene3D" id="3.30.2130.10">
    <property type="entry name" value="VC0802-like"/>
    <property type="match status" value="1"/>
</dbReference>
<dbReference type="CDD" id="cd04908">
    <property type="entry name" value="ACT_Bt0572_1"/>
    <property type="match status" value="1"/>
</dbReference>
<evidence type="ECO:0000313" key="2">
    <source>
        <dbReference type="EMBL" id="CEO87998.1"/>
    </source>
</evidence>
<dbReference type="PROSITE" id="PS51671">
    <property type="entry name" value="ACT"/>
    <property type="match status" value="1"/>
</dbReference>
<dbReference type="AlphaFoldDB" id="A0A0B7MIE1"/>
<dbReference type="OrthoDB" id="9790662at2"/>
<proteinExistence type="predicted"/>
<dbReference type="Pfam" id="PF19571">
    <property type="entry name" value="ACT_8"/>
    <property type="match status" value="1"/>
</dbReference>
<dbReference type="SUPFAM" id="SSF55021">
    <property type="entry name" value="ACT-like"/>
    <property type="match status" value="2"/>
</dbReference>
<evidence type="ECO:0000259" key="1">
    <source>
        <dbReference type="PROSITE" id="PS51671"/>
    </source>
</evidence>
<dbReference type="PANTHER" id="PTHR40099:SF1">
    <property type="entry name" value="ACETOLACTATE SYNTHASE, SMALL SUBUNIT"/>
    <property type="match status" value="1"/>
</dbReference>
<protein>
    <submittedName>
        <fullName evidence="2">Amino acid-binding ACT domain protein</fullName>
    </submittedName>
</protein>
<reference evidence="3" key="1">
    <citation type="submission" date="2015-01" db="EMBL/GenBank/DDBJ databases">
        <authorList>
            <person name="Manzoor Shahid"/>
            <person name="Zubair Saima"/>
        </authorList>
    </citation>
    <scope>NUCLEOTIDE SEQUENCE [LARGE SCALE GENOMIC DNA]</scope>
    <source>
        <strain evidence="3">Sp3</strain>
    </source>
</reference>
<dbReference type="PANTHER" id="PTHR40099">
    <property type="entry name" value="ACETOLACTATE SYNTHASE, SMALL SUBUNIT"/>
    <property type="match status" value="1"/>
</dbReference>
<dbReference type="InterPro" id="IPR045865">
    <property type="entry name" value="ACT-like_dom_sf"/>
</dbReference>
<name>A0A0B7MIE1_9FIRM</name>
<sequence>MPVKQITVFLENKCGRLANVAKVIGDEGINIRAFSVADTTDFGILRLIVNDPDHTYEVLRREQFTVRLTEVIAVQIPDHPGGLAEVLALMQEAGINIEYLYAFVAKVSGDALAVFRVENSRVAEQLMLGKGIKVLSGEDVYNL</sequence>
<dbReference type="InterPro" id="IPR045739">
    <property type="entry name" value="ACT_dom_pair"/>
</dbReference>
<dbReference type="RefSeq" id="WP_044664249.1">
    <property type="nucleotide sequence ID" value="NZ_CDRZ01000045.1"/>
</dbReference>
<dbReference type="InterPro" id="IPR002912">
    <property type="entry name" value="ACT_dom"/>
</dbReference>
<organism evidence="2 3">
    <name type="scientific">Syntrophaceticus schinkii</name>
    <dbReference type="NCBI Taxonomy" id="499207"/>
    <lineage>
        <taxon>Bacteria</taxon>
        <taxon>Bacillati</taxon>
        <taxon>Bacillota</taxon>
        <taxon>Clostridia</taxon>
        <taxon>Thermoanaerobacterales</taxon>
        <taxon>Thermoanaerobacterales Family III. Incertae Sedis</taxon>
        <taxon>Syntrophaceticus</taxon>
    </lineage>
</organism>
<evidence type="ECO:0000313" key="3">
    <source>
        <dbReference type="Proteomes" id="UP000046155"/>
    </source>
</evidence>
<keyword evidence="3" id="KW-1185">Reference proteome</keyword>
<dbReference type="CDD" id="cd04882">
    <property type="entry name" value="ACT_Bt0572_2"/>
    <property type="match status" value="1"/>
</dbReference>
<dbReference type="EMBL" id="CDRZ01000045">
    <property type="protein sequence ID" value="CEO87998.1"/>
    <property type="molecule type" value="Genomic_DNA"/>
</dbReference>
<dbReference type="Proteomes" id="UP000046155">
    <property type="component" value="Unassembled WGS sequence"/>
</dbReference>
<accession>A0A0B7MIE1</accession>
<feature type="domain" description="ACT" evidence="1">
    <location>
        <begin position="71"/>
        <end position="143"/>
    </location>
</feature>